<keyword evidence="2" id="KW-1185">Reference proteome</keyword>
<reference evidence="1 2" key="1">
    <citation type="journal article" date="2019" name="Int. J. Syst. Evol. Microbiol.">
        <title>Capsulimonas corticalis gen. nov., sp. nov., an aerobic capsulated bacterium, of a novel bacterial order, Capsulimonadales ord. nov., of the class Armatimonadia of the phylum Armatimonadetes.</title>
        <authorList>
            <person name="Li J."/>
            <person name="Kudo C."/>
            <person name="Tonouchi A."/>
        </authorList>
    </citation>
    <scope>NUCLEOTIDE SEQUENCE [LARGE SCALE GENOMIC DNA]</scope>
    <source>
        <strain evidence="1 2">AX-7</strain>
    </source>
</reference>
<gene>
    <name evidence="1" type="ORF">CCAX7_26290</name>
</gene>
<evidence type="ECO:0000313" key="2">
    <source>
        <dbReference type="Proteomes" id="UP000287394"/>
    </source>
</evidence>
<organism evidence="1 2">
    <name type="scientific">Capsulimonas corticalis</name>
    <dbReference type="NCBI Taxonomy" id="2219043"/>
    <lineage>
        <taxon>Bacteria</taxon>
        <taxon>Bacillati</taxon>
        <taxon>Armatimonadota</taxon>
        <taxon>Armatimonadia</taxon>
        <taxon>Capsulimonadales</taxon>
        <taxon>Capsulimonadaceae</taxon>
        <taxon>Capsulimonas</taxon>
    </lineage>
</organism>
<dbReference type="KEGG" id="ccot:CCAX7_26290"/>
<dbReference type="EMBL" id="AP025739">
    <property type="protein sequence ID" value="BDI30578.1"/>
    <property type="molecule type" value="Genomic_DNA"/>
</dbReference>
<dbReference type="Proteomes" id="UP000287394">
    <property type="component" value="Chromosome"/>
</dbReference>
<accession>A0A402D6K3</accession>
<protein>
    <submittedName>
        <fullName evidence="1">Uncharacterized protein</fullName>
    </submittedName>
</protein>
<sequence length="136" mass="14459">MGNDINLAIVNNSDEDWQNVIVTANPGPNPFSSNIGTVRAHGDGGVVVTDLTSVSGYRYDPHNYKISTVGVNVDTPHGHVQAILPVTMAPPVPPITTIPSAPPMDSSADHTDWDNARRMESAPSPYQYDANGNVVP</sequence>
<proteinExistence type="predicted"/>
<dbReference type="AlphaFoldDB" id="A0A402D6K3"/>
<name>A0A402D6K3_9BACT</name>
<evidence type="ECO:0000313" key="1">
    <source>
        <dbReference type="EMBL" id="BDI30578.1"/>
    </source>
</evidence>